<dbReference type="EMBL" id="AM286415">
    <property type="protein sequence ID" value="CAL12869.1"/>
    <property type="molecule type" value="Genomic_DNA"/>
</dbReference>
<dbReference type="Proteomes" id="UP000000642">
    <property type="component" value="Chromosome"/>
</dbReference>
<proteinExistence type="predicted"/>
<accession>A1JU27</accession>
<dbReference type="OrthoDB" id="9892061at2"/>
<dbReference type="KEGG" id="yen:YE2836"/>
<evidence type="ECO:0000313" key="1">
    <source>
        <dbReference type="EMBL" id="CAL12869.1"/>
    </source>
</evidence>
<sequence length="74" mass="8692">MSIECLKITARHNKDEKKEKINHHSLITLIFEAFFDVFLNVKNKNSLEWLVVIDVTKRSNIAKIYKCISKIDDT</sequence>
<name>A1JU27_YERE8</name>
<protein>
    <submittedName>
        <fullName evidence="1">Uncharacterized protein</fullName>
    </submittedName>
</protein>
<reference evidence="1 2" key="1">
    <citation type="journal article" date="2006" name="PLoS Genet.">
        <title>The complete genome sequence and comparative genome analysis of the high pathogenicity Yersinia enterocolitica strain 8081.</title>
        <authorList>
            <person name="Thomson N.R."/>
            <person name="Howard S."/>
            <person name="Wren B.W."/>
            <person name="Holden M.T.G."/>
            <person name="Crossman L."/>
            <person name="Challis G.L."/>
            <person name="Churcher C."/>
            <person name="Mungall K."/>
            <person name="Brooks K."/>
            <person name="Chillingworth T."/>
            <person name="Feltwell T."/>
            <person name="Abdellah Z."/>
            <person name="Hauser H."/>
            <person name="Jagels K."/>
            <person name="Maddison M."/>
            <person name="Moule S."/>
            <person name="Sanders M."/>
            <person name="Whitehead S."/>
            <person name="Quail M.A."/>
            <person name="Dougan G."/>
            <person name="Parkhill J."/>
            <person name="Prentice M.B."/>
        </authorList>
    </citation>
    <scope>NUCLEOTIDE SEQUENCE [LARGE SCALE GENOMIC DNA]</scope>
    <source>
        <strain evidence="2">NCTC 13174 / 8081</strain>
    </source>
</reference>
<dbReference type="AlphaFoldDB" id="A1JU27"/>
<gene>
    <name evidence="1" type="ordered locus">YE2836</name>
</gene>
<organism evidence="1 2">
    <name type="scientific">Yersinia enterocolitica serotype O:8 / biotype 1B (strain NCTC 13174 / 8081)</name>
    <dbReference type="NCBI Taxonomy" id="393305"/>
    <lineage>
        <taxon>Bacteria</taxon>
        <taxon>Pseudomonadati</taxon>
        <taxon>Pseudomonadota</taxon>
        <taxon>Gammaproteobacteria</taxon>
        <taxon>Enterobacterales</taxon>
        <taxon>Yersiniaceae</taxon>
        <taxon>Yersinia</taxon>
    </lineage>
</organism>
<evidence type="ECO:0000313" key="2">
    <source>
        <dbReference type="Proteomes" id="UP000000642"/>
    </source>
</evidence>
<dbReference type="HOGENOM" id="CLU_2687024_0_0_6"/>